<feature type="region of interest" description="Disordered" evidence="1">
    <location>
        <begin position="191"/>
        <end position="215"/>
    </location>
</feature>
<feature type="compositionally biased region" description="Low complexity" evidence="1">
    <location>
        <begin position="197"/>
        <end position="206"/>
    </location>
</feature>
<dbReference type="EMBL" id="KV784385">
    <property type="protein sequence ID" value="OEU07510.1"/>
    <property type="molecule type" value="Genomic_DNA"/>
</dbReference>
<feature type="region of interest" description="Disordered" evidence="1">
    <location>
        <begin position="118"/>
        <end position="166"/>
    </location>
</feature>
<dbReference type="Proteomes" id="UP000095751">
    <property type="component" value="Unassembled WGS sequence"/>
</dbReference>
<evidence type="ECO:0000256" key="1">
    <source>
        <dbReference type="SAM" id="MobiDB-lite"/>
    </source>
</evidence>
<dbReference type="AlphaFoldDB" id="A0A1E7ENJ1"/>
<accession>A0A1E7ENJ1</accession>
<dbReference type="PROSITE" id="PS51788">
    <property type="entry name" value="CULT"/>
    <property type="match status" value="1"/>
</dbReference>
<dbReference type="InParanoid" id="A0A1E7ENJ1"/>
<evidence type="ECO:0000313" key="3">
    <source>
        <dbReference type="EMBL" id="OEU07510.1"/>
    </source>
</evidence>
<reference evidence="3 4" key="1">
    <citation type="submission" date="2016-09" db="EMBL/GenBank/DDBJ databases">
        <title>Extensive genetic diversity and differential bi-allelic expression allows diatom success in the polar Southern Ocean.</title>
        <authorList>
            <consortium name="DOE Joint Genome Institute"/>
            <person name="Mock T."/>
            <person name="Otillar R.P."/>
            <person name="Strauss J."/>
            <person name="Dupont C."/>
            <person name="Frickenhaus S."/>
            <person name="Maumus F."/>
            <person name="Mcmullan M."/>
            <person name="Sanges R."/>
            <person name="Schmutz J."/>
            <person name="Toseland A."/>
            <person name="Valas R."/>
            <person name="Veluchamy A."/>
            <person name="Ward B.J."/>
            <person name="Allen A."/>
            <person name="Barry K."/>
            <person name="Falciatore A."/>
            <person name="Ferrante M."/>
            <person name="Fortunato A.E."/>
            <person name="Gloeckner G."/>
            <person name="Gruber A."/>
            <person name="Hipkin R."/>
            <person name="Janech M."/>
            <person name="Kroth P."/>
            <person name="Leese F."/>
            <person name="Lindquist E."/>
            <person name="Lyon B.R."/>
            <person name="Martin J."/>
            <person name="Mayer C."/>
            <person name="Parker M."/>
            <person name="Quesneville H."/>
            <person name="Raymond J."/>
            <person name="Uhlig C."/>
            <person name="Valentin K.U."/>
            <person name="Worden A.Z."/>
            <person name="Armbrust E.V."/>
            <person name="Bowler C."/>
            <person name="Green B."/>
            <person name="Moulton V."/>
            <person name="Van Oosterhout C."/>
            <person name="Grigoriev I."/>
        </authorList>
    </citation>
    <scope>NUCLEOTIDE SEQUENCE [LARGE SCALE GENOMIC DNA]</scope>
    <source>
        <strain evidence="3 4">CCMP1102</strain>
    </source>
</reference>
<feature type="compositionally biased region" description="Acidic residues" evidence="1">
    <location>
        <begin position="293"/>
        <end position="313"/>
    </location>
</feature>
<dbReference type="InterPro" id="IPR034750">
    <property type="entry name" value="CULT"/>
</dbReference>
<feature type="compositionally biased region" description="Low complexity" evidence="1">
    <location>
        <begin position="118"/>
        <end position="137"/>
    </location>
</feature>
<dbReference type="Pfam" id="PF02190">
    <property type="entry name" value="LON_substr_bdg"/>
    <property type="match status" value="1"/>
</dbReference>
<name>A0A1E7ENJ1_9STRA</name>
<dbReference type="GO" id="GO:0016567">
    <property type="term" value="P:protein ubiquitination"/>
    <property type="evidence" value="ECO:0007669"/>
    <property type="project" value="UniProtKB-UniPathway"/>
</dbReference>
<feature type="region of interest" description="Disordered" evidence="1">
    <location>
        <begin position="1"/>
        <end position="27"/>
    </location>
</feature>
<protein>
    <recommendedName>
        <fullName evidence="2">CULT domain-containing protein</fullName>
    </recommendedName>
</protein>
<feature type="compositionally biased region" description="Low complexity" evidence="1">
    <location>
        <begin position="11"/>
        <end position="21"/>
    </location>
</feature>
<dbReference type="Gene3D" id="2.170.150.20">
    <property type="entry name" value="Peptide methionine sulfoxide reductase"/>
    <property type="match status" value="1"/>
</dbReference>
<dbReference type="InterPro" id="IPR003111">
    <property type="entry name" value="Lon_prtase_N"/>
</dbReference>
<dbReference type="OrthoDB" id="267517at2759"/>
<dbReference type="KEGG" id="fcy:FRACYDRAFT_250931"/>
<dbReference type="UniPathway" id="UPA00143"/>
<organism evidence="3 4">
    <name type="scientific">Fragilariopsis cylindrus CCMP1102</name>
    <dbReference type="NCBI Taxonomy" id="635003"/>
    <lineage>
        <taxon>Eukaryota</taxon>
        <taxon>Sar</taxon>
        <taxon>Stramenopiles</taxon>
        <taxon>Ochrophyta</taxon>
        <taxon>Bacillariophyta</taxon>
        <taxon>Bacillariophyceae</taxon>
        <taxon>Bacillariophycidae</taxon>
        <taxon>Bacillariales</taxon>
        <taxon>Bacillariaceae</taxon>
        <taxon>Fragilariopsis</taxon>
    </lineage>
</organism>
<keyword evidence="4" id="KW-1185">Reference proteome</keyword>
<evidence type="ECO:0000259" key="2">
    <source>
        <dbReference type="PROSITE" id="PS51788"/>
    </source>
</evidence>
<dbReference type="Gene3D" id="1.20.58.1480">
    <property type="match status" value="1"/>
</dbReference>
<feature type="compositionally biased region" description="Basic and acidic residues" evidence="1">
    <location>
        <begin position="144"/>
        <end position="164"/>
    </location>
</feature>
<dbReference type="FunFam" id="2.170.150.20:FF:000007">
    <property type="entry name" value="Protein cereblon"/>
    <property type="match status" value="1"/>
</dbReference>
<proteinExistence type="predicted"/>
<dbReference type="CDD" id="cd15777">
    <property type="entry name" value="CRBN_C_like"/>
    <property type="match status" value="1"/>
</dbReference>
<sequence length="570" mass="66004">MAIDDEQEVDSGSCSSSCSSGDHNEATRLPRDHSYLEESHPLCLPDHRVVGKDKGRPNNNTLELAVLQLHGVVLFPNCTIPVKLQNRSLIRYLGDKIRLCRHDPLSQPKVQLGIVTYESSPLSSSPSELRLSSSRLRPQPRRRHQEEPDTTTTREQHEQHEQQLRRGSWMRQRFSFGTIATVQYTHERTTIINRRGNNNSNSNSNSNHDDVDDDSSSLWRRYEDMDEIVFTAIGTSRFRILSCVNDDDNDWKIFKVVELNDEPLPRPPFSTRPLPFRTQQYQRRRKRSRERSSDEECTYDDEAEEEEEEEESTDFTTTVVDNTNRRPIQRQTDRMAQNLSQLTAVPFFVYRHWMPNAIVEKIVMKLNTNDGRDNLPSLGKDDIVSNRTNNLEPIRFSYWMANNAPFSENERLKLLRMNSVLERLLFIWKAIKKLTETNTNGYSFITCNICEIPFTTVSDVFTVCGAEGTTSTYVNRSGFIHQITTLRNVDTHKISFQGNPSTENSYFPGYSWRITCCRRCGSLLGWKFQKIDDTKTNDRIRCDKDTLERPSTFYGFMTSNVKVRTSSTTT</sequence>
<gene>
    <name evidence="3" type="ORF">FRACYDRAFT_250931</name>
</gene>
<evidence type="ECO:0000313" key="4">
    <source>
        <dbReference type="Proteomes" id="UP000095751"/>
    </source>
</evidence>
<feature type="region of interest" description="Disordered" evidence="1">
    <location>
        <begin position="262"/>
        <end position="317"/>
    </location>
</feature>
<feature type="domain" description="CULT" evidence="2">
    <location>
        <begin position="442"/>
        <end position="565"/>
    </location>
</feature>